<reference evidence="9" key="2">
    <citation type="submission" date="2022-10" db="EMBL/GenBank/DDBJ databases">
        <authorList>
            <consortium name="ENA_rothamsted_submissions"/>
            <consortium name="culmorum"/>
            <person name="King R."/>
        </authorList>
    </citation>
    <scope>NUCLEOTIDE SEQUENCE</scope>
</reference>
<feature type="domain" description="C2H2-type" evidence="8">
    <location>
        <begin position="338"/>
        <end position="362"/>
    </location>
</feature>
<evidence type="ECO:0000313" key="10">
    <source>
        <dbReference type="Proteomes" id="UP001153620"/>
    </source>
</evidence>
<evidence type="ECO:0000256" key="4">
    <source>
        <dbReference type="ARBA" id="ARBA00022771"/>
    </source>
</evidence>
<organism evidence="9 10">
    <name type="scientific">Chironomus riparius</name>
    <dbReference type="NCBI Taxonomy" id="315576"/>
    <lineage>
        <taxon>Eukaryota</taxon>
        <taxon>Metazoa</taxon>
        <taxon>Ecdysozoa</taxon>
        <taxon>Arthropoda</taxon>
        <taxon>Hexapoda</taxon>
        <taxon>Insecta</taxon>
        <taxon>Pterygota</taxon>
        <taxon>Neoptera</taxon>
        <taxon>Endopterygota</taxon>
        <taxon>Diptera</taxon>
        <taxon>Nematocera</taxon>
        <taxon>Chironomoidea</taxon>
        <taxon>Chironomidae</taxon>
        <taxon>Chironominae</taxon>
        <taxon>Chironomus</taxon>
    </lineage>
</organism>
<feature type="domain" description="C2H2-type" evidence="8">
    <location>
        <begin position="244"/>
        <end position="271"/>
    </location>
</feature>
<evidence type="ECO:0000256" key="3">
    <source>
        <dbReference type="ARBA" id="ARBA00022737"/>
    </source>
</evidence>
<dbReference type="Pfam" id="PF12171">
    <property type="entry name" value="zf-C2H2_jaz"/>
    <property type="match status" value="1"/>
</dbReference>
<feature type="domain" description="C2H2-type" evidence="8">
    <location>
        <begin position="215"/>
        <end position="243"/>
    </location>
</feature>
<dbReference type="GO" id="GO:0008270">
    <property type="term" value="F:zinc ion binding"/>
    <property type="evidence" value="ECO:0007669"/>
    <property type="project" value="UniProtKB-KW"/>
</dbReference>
<evidence type="ECO:0000256" key="7">
    <source>
        <dbReference type="PROSITE-ProRule" id="PRU00042"/>
    </source>
</evidence>
<reference evidence="9" key="1">
    <citation type="submission" date="2022-01" db="EMBL/GenBank/DDBJ databases">
        <authorList>
            <person name="King R."/>
        </authorList>
    </citation>
    <scope>NUCLEOTIDE SEQUENCE</scope>
</reference>
<keyword evidence="5" id="KW-0862">Zinc</keyword>
<dbReference type="SMART" id="SM00355">
    <property type="entry name" value="ZnF_C2H2"/>
    <property type="match status" value="8"/>
</dbReference>
<keyword evidence="4 7" id="KW-0863">Zinc-finger</keyword>
<dbReference type="InterPro" id="IPR022755">
    <property type="entry name" value="Znf_C2H2_jaz"/>
</dbReference>
<comment type="subcellular location">
    <subcellularLocation>
        <location evidence="1">Nucleus</location>
    </subcellularLocation>
</comment>
<evidence type="ECO:0000256" key="6">
    <source>
        <dbReference type="ARBA" id="ARBA00023242"/>
    </source>
</evidence>
<evidence type="ECO:0000259" key="8">
    <source>
        <dbReference type="PROSITE" id="PS50157"/>
    </source>
</evidence>
<dbReference type="Gene3D" id="3.30.160.60">
    <property type="entry name" value="Classic Zinc Finger"/>
    <property type="match status" value="4"/>
</dbReference>
<evidence type="ECO:0000256" key="5">
    <source>
        <dbReference type="ARBA" id="ARBA00022833"/>
    </source>
</evidence>
<dbReference type="PANTHER" id="PTHR24393">
    <property type="entry name" value="ZINC FINGER PROTEIN"/>
    <property type="match status" value="1"/>
</dbReference>
<keyword evidence="10" id="KW-1185">Reference proteome</keyword>
<evidence type="ECO:0000313" key="9">
    <source>
        <dbReference type="EMBL" id="CAG9807518.1"/>
    </source>
</evidence>
<evidence type="ECO:0000256" key="2">
    <source>
        <dbReference type="ARBA" id="ARBA00022723"/>
    </source>
</evidence>
<dbReference type="PANTHER" id="PTHR24393:SF34">
    <property type="entry name" value="PR_SET DOMAIN 13"/>
    <property type="match status" value="1"/>
</dbReference>
<dbReference type="SUPFAM" id="SSF57667">
    <property type="entry name" value="beta-beta-alpha zinc fingers"/>
    <property type="match status" value="4"/>
</dbReference>
<gene>
    <name evidence="9" type="ORF">CHIRRI_LOCUS10366</name>
</gene>
<name>A0A9N9WX99_9DIPT</name>
<feature type="domain" description="C2H2-type" evidence="8">
    <location>
        <begin position="189"/>
        <end position="216"/>
    </location>
</feature>
<dbReference type="FunFam" id="3.30.160.60:FF:000145">
    <property type="entry name" value="Zinc finger protein 574"/>
    <property type="match status" value="1"/>
</dbReference>
<keyword evidence="2" id="KW-0479">Metal-binding</keyword>
<keyword evidence="3" id="KW-0677">Repeat</keyword>
<accession>A0A9N9WX99</accession>
<sequence length="366" mass="43227">MSRKISDYFQIEAKKSKTEETSSNPIQVRECHVVLTDINEDIRNGKCKSLIIIKPKSDPSKIEDITKKQEESITSNQEECKLRGKIVLKSNNTRHMLLNCEKEFKDSSNNNGIFNQNHRTFDITKSHIKSETKIYECDLDGKKYKSRFLIFMHMKSHLPKVKCKICSKFFTLLSLYNHMKQTHAPENNVQCEICSKSFKSSNNLKKHKKVHDKKFQCEICELKFAAKYQLIKHVANIHENPRSFKCEICDKKFNRKQNLEDHQMTHINNRLKPFKCQQCQYGTHYKFRFNNHQKTHEKLNEKIASMKSPQKCEKCAAVCKNKHFLAMHMLQVHPKHLFQCDLCGIYFKTKSLLKKHINSKNHLTRF</sequence>
<dbReference type="EMBL" id="OU895879">
    <property type="protein sequence ID" value="CAG9807518.1"/>
    <property type="molecule type" value="Genomic_DNA"/>
</dbReference>
<dbReference type="OrthoDB" id="7727540at2759"/>
<proteinExistence type="predicted"/>
<evidence type="ECO:0000256" key="1">
    <source>
        <dbReference type="ARBA" id="ARBA00004123"/>
    </source>
</evidence>
<dbReference type="InterPro" id="IPR013087">
    <property type="entry name" value="Znf_C2H2_type"/>
</dbReference>
<dbReference type="Pfam" id="PF00096">
    <property type="entry name" value="zf-C2H2"/>
    <property type="match status" value="2"/>
</dbReference>
<keyword evidence="6" id="KW-0539">Nucleus</keyword>
<dbReference type="GO" id="GO:0005634">
    <property type="term" value="C:nucleus"/>
    <property type="evidence" value="ECO:0007669"/>
    <property type="project" value="UniProtKB-SubCell"/>
</dbReference>
<protein>
    <recommendedName>
        <fullName evidence="8">C2H2-type domain-containing protein</fullName>
    </recommendedName>
</protein>
<dbReference type="Proteomes" id="UP001153620">
    <property type="component" value="Chromosome 3"/>
</dbReference>
<dbReference type="PROSITE" id="PS00028">
    <property type="entry name" value="ZINC_FINGER_C2H2_1"/>
    <property type="match status" value="4"/>
</dbReference>
<dbReference type="InterPro" id="IPR036236">
    <property type="entry name" value="Znf_C2H2_sf"/>
</dbReference>
<dbReference type="PROSITE" id="PS50157">
    <property type="entry name" value="ZINC_FINGER_C2H2_2"/>
    <property type="match status" value="4"/>
</dbReference>
<dbReference type="GO" id="GO:0000978">
    <property type="term" value="F:RNA polymerase II cis-regulatory region sequence-specific DNA binding"/>
    <property type="evidence" value="ECO:0007669"/>
    <property type="project" value="TreeGrafter"/>
</dbReference>
<dbReference type="GO" id="GO:0001228">
    <property type="term" value="F:DNA-binding transcription activator activity, RNA polymerase II-specific"/>
    <property type="evidence" value="ECO:0007669"/>
    <property type="project" value="TreeGrafter"/>
</dbReference>
<dbReference type="AlphaFoldDB" id="A0A9N9WX99"/>